<feature type="domain" description="DUF8096" evidence="1">
    <location>
        <begin position="14"/>
        <end position="57"/>
    </location>
</feature>
<evidence type="ECO:0000313" key="3">
    <source>
        <dbReference type="Proteomes" id="UP000180194"/>
    </source>
</evidence>
<reference evidence="2 3" key="1">
    <citation type="submission" date="2016-07" db="EMBL/GenBank/DDBJ databases">
        <title>Bacillus oceanisediminis whole genome.</title>
        <authorList>
            <person name="Pal Y."/>
            <person name="Verma A."/>
            <person name="Mual P."/>
            <person name="Srinivasan K."/>
        </authorList>
    </citation>
    <scope>NUCLEOTIDE SEQUENCE [LARGE SCALE GENOMIC DNA]</scope>
    <source>
        <strain evidence="2 3">Bhandara28</strain>
    </source>
</reference>
<proteinExistence type="predicted"/>
<evidence type="ECO:0000259" key="1">
    <source>
        <dbReference type="Pfam" id="PF26372"/>
    </source>
</evidence>
<organism evidence="2 3">
    <name type="scientific">Cytobacillus oceanisediminis</name>
    <dbReference type="NCBI Taxonomy" id="665099"/>
    <lineage>
        <taxon>Bacteria</taxon>
        <taxon>Bacillati</taxon>
        <taxon>Bacillota</taxon>
        <taxon>Bacilli</taxon>
        <taxon>Bacillales</taxon>
        <taxon>Bacillaceae</taxon>
        <taxon>Cytobacillus</taxon>
    </lineage>
</organism>
<protein>
    <recommendedName>
        <fullName evidence="1">DUF8096 domain-containing protein</fullName>
    </recommendedName>
</protein>
<dbReference type="EMBL" id="MBRJ01000041">
    <property type="protein sequence ID" value="OHX44613.1"/>
    <property type="molecule type" value="Genomic_DNA"/>
</dbReference>
<gene>
    <name evidence="2" type="ORF">BBV17_25665</name>
</gene>
<dbReference type="Pfam" id="PF26372">
    <property type="entry name" value="DUF8096"/>
    <property type="match status" value="1"/>
</dbReference>
<evidence type="ECO:0000313" key="2">
    <source>
        <dbReference type="EMBL" id="OHX44613.1"/>
    </source>
</evidence>
<comment type="caution">
    <text evidence="2">The sequence shown here is derived from an EMBL/GenBank/DDBJ whole genome shotgun (WGS) entry which is preliminary data.</text>
</comment>
<keyword evidence="3" id="KW-1185">Reference proteome</keyword>
<accession>A0ABX3CM96</accession>
<dbReference type="RefSeq" id="WP_009335591.1">
    <property type="nucleotide sequence ID" value="NZ_MBRJ01000041.1"/>
</dbReference>
<name>A0ABX3CM96_9BACI</name>
<dbReference type="Proteomes" id="UP000180194">
    <property type="component" value="Unassembled WGS sequence"/>
</dbReference>
<dbReference type="InterPro" id="IPR058409">
    <property type="entry name" value="DUF8096"/>
</dbReference>
<sequence>MEKDVDGLEWDLNKVYNYVDFRDKVSGRCDNCGKAHFKSSVKDYVFIRECTNCGLKKSI</sequence>